<dbReference type="OrthoDB" id="1706970at2"/>
<dbReference type="PANTHER" id="PTHR40044:SF1">
    <property type="entry name" value="INTEGRAL MEMBRANE PROTEIN"/>
    <property type="match status" value="1"/>
</dbReference>
<dbReference type="RefSeq" id="WP_092560298.1">
    <property type="nucleotide sequence ID" value="NZ_FOYZ01000006.1"/>
</dbReference>
<proteinExistence type="predicted"/>
<keyword evidence="1" id="KW-1133">Transmembrane helix</keyword>
<accession>A0A1I6JLV2</accession>
<dbReference type="STRING" id="37658.SAMN05661086_01741"/>
<gene>
    <name evidence="2" type="ORF">SAMN05661086_01741</name>
</gene>
<dbReference type="Pfam" id="PF06177">
    <property type="entry name" value="QueT"/>
    <property type="match status" value="1"/>
</dbReference>
<sequence length="166" mass="18254">MNINQLTKTQKLTISAMVTALYIVILYVTQGFSFGAFQIRIATSLYGLGYLCPFLIIPLGLANFISNMLFGGLGIWDMLGGCLVGMLATFSTSLIRKYQLSKWWMALAITLIPGLLVPTWLSYLLALPYFGLALSLCIGQTVPGICSVLLVSMIEKTLLHKEEVHI</sequence>
<evidence type="ECO:0000313" key="2">
    <source>
        <dbReference type="EMBL" id="SFR79958.1"/>
    </source>
</evidence>
<protein>
    <submittedName>
        <fullName evidence="2">QueT transporter</fullName>
    </submittedName>
</protein>
<feature type="transmembrane region" description="Helical" evidence="1">
    <location>
        <begin position="68"/>
        <end position="91"/>
    </location>
</feature>
<dbReference type="AlphaFoldDB" id="A0A1I6JLV2"/>
<dbReference type="InterPro" id="IPR010387">
    <property type="entry name" value="QueT"/>
</dbReference>
<feature type="transmembrane region" description="Helical" evidence="1">
    <location>
        <begin position="12"/>
        <end position="29"/>
    </location>
</feature>
<reference evidence="2 3" key="1">
    <citation type="submission" date="2016-10" db="EMBL/GenBank/DDBJ databases">
        <authorList>
            <person name="de Groot N.N."/>
        </authorList>
    </citation>
    <scope>NUCLEOTIDE SEQUENCE [LARGE SCALE GENOMIC DNA]</scope>
    <source>
        <strain evidence="2 3">743A</strain>
    </source>
</reference>
<dbReference type="EMBL" id="FOYZ01000006">
    <property type="protein sequence ID" value="SFR79958.1"/>
    <property type="molecule type" value="Genomic_DNA"/>
</dbReference>
<organism evidence="2 3">
    <name type="scientific">Anaeromicropila populeti</name>
    <dbReference type="NCBI Taxonomy" id="37658"/>
    <lineage>
        <taxon>Bacteria</taxon>
        <taxon>Bacillati</taxon>
        <taxon>Bacillota</taxon>
        <taxon>Clostridia</taxon>
        <taxon>Lachnospirales</taxon>
        <taxon>Lachnospiraceae</taxon>
        <taxon>Anaeromicropila</taxon>
    </lineage>
</organism>
<evidence type="ECO:0000313" key="3">
    <source>
        <dbReference type="Proteomes" id="UP000199659"/>
    </source>
</evidence>
<dbReference type="Proteomes" id="UP000199659">
    <property type="component" value="Unassembled WGS sequence"/>
</dbReference>
<feature type="transmembrane region" description="Helical" evidence="1">
    <location>
        <begin position="103"/>
        <end position="123"/>
    </location>
</feature>
<dbReference type="PANTHER" id="PTHR40044">
    <property type="entry name" value="INTEGRAL MEMBRANE PROTEIN-RELATED"/>
    <property type="match status" value="1"/>
</dbReference>
<evidence type="ECO:0000256" key="1">
    <source>
        <dbReference type="SAM" id="Phobius"/>
    </source>
</evidence>
<name>A0A1I6JLV2_9FIRM</name>
<feature type="transmembrane region" description="Helical" evidence="1">
    <location>
        <begin position="129"/>
        <end position="151"/>
    </location>
</feature>
<keyword evidence="1" id="KW-0812">Transmembrane</keyword>
<keyword evidence="3" id="KW-1185">Reference proteome</keyword>
<feature type="transmembrane region" description="Helical" evidence="1">
    <location>
        <begin position="41"/>
        <end position="62"/>
    </location>
</feature>
<keyword evidence="1" id="KW-0472">Membrane</keyword>